<evidence type="ECO:0000313" key="2">
    <source>
        <dbReference type="Proteomes" id="UP001165960"/>
    </source>
</evidence>
<reference evidence="1" key="1">
    <citation type="submission" date="2022-04" db="EMBL/GenBank/DDBJ databases">
        <title>Genome of the entomopathogenic fungus Entomophthora muscae.</title>
        <authorList>
            <person name="Elya C."/>
            <person name="Lovett B.R."/>
            <person name="Lee E."/>
            <person name="Macias A.M."/>
            <person name="Hajek A.E."/>
            <person name="De Bivort B.L."/>
            <person name="Kasson M.T."/>
            <person name="De Fine Licht H.H."/>
            <person name="Stajich J.E."/>
        </authorList>
    </citation>
    <scope>NUCLEOTIDE SEQUENCE</scope>
    <source>
        <strain evidence="1">Berkeley</strain>
    </source>
</reference>
<evidence type="ECO:0000313" key="1">
    <source>
        <dbReference type="EMBL" id="KAJ9080104.1"/>
    </source>
</evidence>
<keyword evidence="2" id="KW-1185">Reference proteome</keyword>
<comment type="caution">
    <text evidence="1">The sequence shown here is derived from an EMBL/GenBank/DDBJ whole genome shotgun (WGS) entry which is preliminary data.</text>
</comment>
<dbReference type="EMBL" id="QTSX02001602">
    <property type="protein sequence ID" value="KAJ9080104.1"/>
    <property type="molecule type" value="Genomic_DNA"/>
</dbReference>
<accession>A0ACC2TZK2</accession>
<gene>
    <name evidence="1" type="ORF">DSO57_1028530</name>
</gene>
<proteinExistence type="predicted"/>
<dbReference type="Proteomes" id="UP001165960">
    <property type="component" value="Unassembled WGS sequence"/>
</dbReference>
<sequence length="298" mass="33642">MLALDIFAIGFAGCFVAVSAHITFSSLYSCLFTSSTIVKARVVIGGLFLSTALANFVQYLPWTTYGCVVVTKLSIVSFHLQMMSGEGFQMYRISVISQNNPNGNRLFISSCILLLILRSLAMIFDFILSTSHAEDDQCVFEQEMYTGIVHLGLDAVIEFFITFAISMALYHHTREIKWLHRDSSSSDLYRIIIETNVFRTILLFLINVLTIFVIAADPNSPLLACLWSLMGIVYLYFVIYDKGMVRFLHQISKTSEPIQPTPSPPRPLTFDVWAQQYFDHTNRRIGPPLQTPTHAIIA</sequence>
<protein>
    <submittedName>
        <fullName evidence="1">Uncharacterized protein</fullName>
    </submittedName>
</protein>
<organism evidence="1 2">
    <name type="scientific">Entomophthora muscae</name>
    <dbReference type="NCBI Taxonomy" id="34485"/>
    <lineage>
        <taxon>Eukaryota</taxon>
        <taxon>Fungi</taxon>
        <taxon>Fungi incertae sedis</taxon>
        <taxon>Zoopagomycota</taxon>
        <taxon>Entomophthoromycotina</taxon>
        <taxon>Entomophthoromycetes</taxon>
        <taxon>Entomophthorales</taxon>
        <taxon>Entomophthoraceae</taxon>
        <taxon>Entomophthora</taxon>
    </lineage>
</organism>
<name>A0ACC2TZK2_9FUNG</name>